<keyword evidence="3" id="KW-1185">Reference proteome</keyword>
<comment type="caution">
    <text evidence="2">The sequence shown here is derived from an EMBL/GenBank/DDBJ whole genome shotgun (WGS) entry which is preliminary data.</text>
</comment>
<protein>
    <submittedName>
        <fullName evidence="2">Uncharacterized protein</fullName>
    </submittedName>
</protein>
<evidence type="ECO:0000313" key="2">
    <source>
        <dbReference type="EMBL" id="NBN65943.1"/>
    </source>
</evidence>
<accession>A0ABW9ZMI9</accession>
<reference evidence="2 3" key="1">
    <citation type="submission" date="2020-01" db="EMBL/GenBank/DDBJ databases">
        <authorList>
            <person name="Peng S.Y."/>
            <person name="Li J."/>
            <person name="Wang M."/>
            <person name="Wang L."/>
            <person name="Wang C.Q."/>
            <person name="Wang J.R."/>
        </authorList>
    </citation>
    <scope>NUCLEOTIDE SEQUENCE [LARGE SCALE GENOMIC DNA]</scope>
    <source>
        <strain evidence="2 3">XCT-34</strain>
    </source>
</reference>
<evidence type="ECO:0000313" key="3">
    <source>
        <dbReference type="Proteomes" id="UP000541347"/>
    </source>
</evidence>
<organism evidence="2 3">
    <name type="scientific">Pannonibacter tanglangensis</name>
    <dbReference type="NCBI Taxonomy" id="2750084"/>
    <lineage>
        <taxon>Bacteria</taxon>
        <taxon>Pseudomonadati</taxon>
        <taxon>Pseudomonadota</taxon>
        <taxon>Alphaproteobacteria</taxon>
        <taxon>Hyphomicrobiales</taxon>
        <taxon>Stappiaceae</taxon>
        <taxon>Pannonibacter</taxon>
    </lineage>
</organism>
<dbReference type="Proteomes" id="UP000541347">
    <property type="component" value="Unassembled WGS sequence"/>
</dbReference>
<evidence type="ECO:0000256" key="1">
    <source>
        <dbReference type="SAM" id="MobiDB-lite"/>
    </source>
</evidence>
<name>A0ABW9ZMI9_9HYPH</name>
<proteinExistence type="predicted"/>
<dbReference type="EMBL" id="JAABLP010000007">
    <property type="protein sequence ID" value="NBN65943.1"/>
    <property type="molecule type" value="Genomic_DNA"/>
</dbReference>
<feature type="region of interest" description="Disordered" evidence="1">
    <location>
        <begin position="62"/>
        <end position="82"/>
    </location>
</feature>
<gene>
    <name evidence="2" type="ORF">GWI71_19800</name>
</gene>
<sequence length="82" mass="8931">MLEGNRRLALLQSTAKDSRQEWLAMGEELEGWRLVAVAADHVRLAFTGPDQSAEATVMLYPPEAAKDDESGIAPAPENSPRP</sequence>